<reference evidence="1 2" key="1">
    <citation type="journal article" date="2015" name="Nature">
        <title>rRNA introns, odd ribosomes, and small enigmatic genomes across a large radiation of phyla.</title>
        <authorList>
            <person name="Brown C.T."/>
            <person name="Hug L.A."/>
            <person name="Thomas B.C."/>
            <person name="Sharon I."/>
            <person name="Castelle C.J."/>
            <person name="Singh A."/>
            <person name="Wilkins M.J."/>
            <person name="Williams K.H."/>
            <person name="Banfield J.F."/>
        </authorList>
    </citation>
    <scope>NUCLEOTIDE SEQUENCE [LARGE SCALE GENOMIC DNA]</scope>
</reference>
<dbReference type="EMBL" id="LBVU01000005">
    <property type="protein sequence ID" value="KKQ91599.1"/>
    <property type="molecule type" value="Genomic_DNA"/>
</dbReference>
<dbReference type="STRING" id="1618572.UT17_C0005G0037"/>
<gene>
    <name evidence="1" type="ORF">UT17_C0005G0037</name>
</gene>
<evidence type="ECO:0000313" key="2">
    <source>
        <dbReference type="Proteomes" id="UP000034774"/>
    </source>
</evidence>
<dbReference type="Proteomes" id="UP000034774">
    <property type="component" value="Unassembled WGS sequence"/>
</dbReference>
<dbReference type="AlphaFoldDB" id="A0A0G0P0J6"/>
<accession>A0A0G0P0J6</accession>
<organism evidence="1 2">
    <name type="scientific">Candidatus Woesebacteria bacterium GW2011_GWB1_39_10</name>
    <dbReference type="NCBI Taxonomy" id="1618572"/>
    <lineage>
        <taxon>Bacteria</taxon>
        <taxon>Candidatus Woeseibacteriota</taxon>
    </lineage>
</organism>
<comment type="caution">
    <text evidence="1">The sequence shown here is derived from an EMBL/GenBank/DDBJ whole genome shotgun (WGS) entry which is preliminary data.</text>
</comment>
<evidence type="ECO:0008006" key="3">
    <source>
        <dbReference type="Google" id="ProtNLM"/>
    </source>
</evidence>
<proteinExistence type="predicted"/>
<evidence type="ECO:0000313" key="1">
    <source>
        <dbReference type="EMBL" id="KKQ91599.1"/>
    </source>
</evidence>
<sequence length="198" mass="22966">MASISTIKAISRLKELNIRVITPPSISNIFGVENKNTIYKIIERMEKYKLIERLVKGKYILSNSNISDFEKAGVILSPSYISLESALTFYGILPQFTYSITSVTTQKTRKYEIGGKEYEYAKIKKSLFSDYIKKDNFLIATPEKALIDLIYLASKKLRKIDLSDLDMSIINWDLFNKLKMFINYKPFQNYIESNKIHD</sequence>
<name>A0A0G0P0J6_9BACT</name>
<protein>
    <recommendedName>
        <fullName evidence="3">Transcriptional regulator</fullName>
    </recommendedName>
</protein>
<dbReference type="PATRIC" id="fig|1618572.3.peg.1056"/>